<feature type="region of interest" description="Disordered" evidence="4">
    <location>
        <begin position="134"/>
        <end position="176"/>
    </location>
</feature>
<dbReference type="PANTHER" id="PTHR42953">
    <property type="entry name" value="HIGH-AFFINITY ZINC UPTAKE SYSTEM PROTEIN ZNUA-RELATED"/>
    <property type="match status" value="1"/>
</dbReference>
<dbReference type="RefSeq" id="WP_212933502.1">
    <property type="nucleotide sequence ID" value="NZ_BORC01000002.1"/>
</dbReference>
<evidence type="ECO:0000313" key="5">
    <source>
        <dbReference type="EMBL" id="GIN61762.1"/>
    </source>
</evidence>
<evidence type="ECO:0000256" key="3">
    <source>
        <dbReference type="RuleBase" id="RU003512"/>
    </source>
</evidence>
<sequence>MKRNFIIALIFVVSLFFYGCSNVQKNDGTEQTTSLEDEKNKLSIYTTLYPLEDFIKKIGGDYVEVESIIPAGADAHSYEPTTKQMTSIAIADAFIYNGLNMEPFAEKIATSLKNENVKFVEAANGVDAITHEDQHEHEVDEHAHGDDEHSHGTEDHDHEHGDDEHEHNHDHGGIDPHIWLDPTRAVKLAENIKMALIELNPDAQEYFENNFMALTDELTTLDQQFKDLVESKNNPEILVSHAAYGYWEERYGIKQIAVSGLTPANEPSQRELKNIAELAQEKQLKYILFEQNVASKIAEIVKNEIGATPLYLYTMESISEEERNNGEDYFSLMKKNLSTLEQALQ</sequence>
<evidence type="ECO:0000256" key="2">
    <source>
        <dbReference type="ARBA" id="ARBA00022729"/>
    </source>
</evidence>
<dbReference type="InterPro" id="IPR050492">
    <property type="entry name" value="Bact_metal-bind_prot9"/>
</dbReference>
<dbReference type="GO" id="GO:0007155">
    <property type="term" value="P:cell adhesion"/>
    <property type="evidence" value="ECO:0007669"/>
    <property type="project" value="InterPro"/>
</dbReference>
<dbReference type="PRINTS" id="PR00691">
    <property type="entry name" value="ADHESINB"/>
</dbReference>
<dbReference type="Proteomes" id="UP000682111">
    <property type="component" value="Unassembled WGS sequence"/>
</dbReference>
<organism evidence="5 6">
    <name type="scientific">Robertmurraya siralis</name>
    <dbReference type="NCBI Taxonomy" id="77777"/>
    <lineage>
        <taxon>Bacteria</taxon>
        <taxon>Bacillati</taxon>
        <taxon>Bacillota</taxon>
        <taxon>Bacilli</taxon>
        <taxon>Bacillales</taxon>
        <taxon>Bacillaceae</taxon>
        <taxon>Robertmurraya</taxon>
    </lineage>
</organism>
<comment type="caution">
    <text evidence="5">The sequence shown here is derived from an EMBL/GenBank/DDBJ whole genome shotgun (WGS) entry which is preliminary data.</text>
</comment>
<keyword evidence="2" id="KW-0732">Signal</keyword>
<proteinExistence type="inferred from homology"/>
<accession>A0A920BTZ2</accession>
<dbReference type="EMBL" id="BORC01000002">
    <property type="protein sequence ID" value="GIN61762.1"/>
    <property type="molecule type" value="Genomic_DNA"/>
</dbReference>
<protein>
    <submittedName>
        <fullName evidence="5">Adhesin</fullName>
    </submittedName>
</protein>
<dbReference type="GO" id="GO:0046872">
    <property type="term" value="F:metal ion binding"/>
    <property type="evidence" value="ECO:0007669"/>
    <property type="project" value="InterPro"/>
</dbReference>
<evidence type="ECO:0000256" key="4">
    <source>
        <dbReference type="SAM" id="MobiDB-lite"/>
    </source>
</evidence>
<dbReference type="Gene3D" id="3.40.50.1980">
    <property type="entry name" value="Nitrogenase molybdenum iron protein domain"/>
    <property type="match status" value="3"/>
</dbReference>
<gene>
    <name evidence="5" type="primary">znuA</name>
    <name evidence="5" type="ORF">J27TS8_17550</name>
</gene>
<dbReference type="InterPro" id="IPR006129">
    <property type="entry name" value="AdhesinB"/>
</dbReference>
<evidence type="ECO:0000313" key="6">
    <source>
        <dbReference type="Proteomes" id="UP000682111"/>
    </source>
</evidence>
<keyword evidence="1 3" id="KW-0813">Transport</keyword>
<reference evidence="5" key="1">
    <citation type="submission" date="2021-03" db="EMBL/GenBank/DDBJ databases">
        <title>Antimicrobial resistance genes in bacteria isolated from Japanese honey, and their potential for conferring macrolide and lincosamide resistance in the American foulbrood pathogen Paenibacillus larvae.</title>
        <authorList>
            <person name="Okamoto M."/>
            <person name="Kumagai M."/>
            <person name="Kanamori H."/>
            <person name="Takamatsu D."/>
        </authorList>
    </citation>
    <scope>NUCLEOTIDE SEQUENCE</scope>
    <source>
        <strain evidence="5">J27TS8</strain>
    </source>
</reference>
<dbReference type="AlphaFoldDB" id="A0A920BTZ2"/>
<feature type="compositionally biased region" description="Basic and acidic residues" evidence="4">
    <location>
        <begin position="134"/>
        <end position="174"/>
    </location>
</feature>
<dbReference type="InterPro" id="IPR006127">
    <property type="entry name" value="ZnuA-like"/>
</dbReference>
<keyword evidence="6" id="KW-1185">Reference proteome</keyword>
<dbReference type="SUPFAM" id="SSF53807">
    <property type="entry name" value="Helical backbone' metal receptor"/>
    <property type="match status" value="1"/>
</dbReference>
<name>A0A920BTZ2_9BACI</name>
<comment type="similarity">
    <text evidence="3">Belongs to the bacterial solute-binding protein 9 family.</text>
</comment>
<dbReference type="GO" id="GO:0030001">
    <property type="term" value="P:metal ion transport"/>
    <property type="evidence" value="ECO:0007669"/>
    <property type="project" value="InterPro"/>
</dbReference>
<dbReference type="CDD" id="cd01017">
    <property type="entry name" value="AdcA"/>
    <property type="match status" value="1"/>
</dbReference>
<dbReference type="InterPro" id="IPR006128">
    <property type="entry name" value="Lipoprotein_PsaA-like"/>
</dbReference>
<dbReference type="PRINTS" id="PR00690">
    <property type="entry name" value="ADHESNFAMILY"/>
</dbReference>
<dbReference type="PROSITE" id="PS51257">
    <property type="entry name" value="PROKAR_LIPOPROTEIN"/>
    <property type="match status" value="1"/>
</dbReference>
<dbReference type="PANTHER" id="PTHR42953:SF8">
    <property type="entry name" value="ZINT DOMAIN-CONTAINING PROTEIN"/>
    <property type="match status" value="1"/>
</dbReference>
<dbReference type="Pfam" id="PF01297">
    <property type="entry name" value="ZnuA"/>
    <property type="match status" value="1"/>
</dbReference>
<evidence type="ECO:0000256" key="1">
    <source>
        <dbReference type="ARBA" id="ARBA00022448"/>
    </source>
</evidence>